<protein>
    <submittedName>
        <fullName evidence="1">Uncharacterized protein</fullName>
    </submittedName>
</protein>
<name>A0AAX3X5A2_9BACI</name>
<gene>
    <name evidence="1" type="ORF">QNH24_11970</name>
</gene>
<dbReference type="AlphaFoldDB" id="A0AAX3X5A2"/>
<proteinExistence type="predicted"/>
<organism evidence="1 2">
    <name type="scientific">Lysinibacillus pakistanensis</name>
    <dbReference type="NCBI Taxonomy" id="759811"/>
    <lineage>
        <taxon>Bacteria</taxon>
        <taxon>Bacillati</taxon>
        <taxon>Bacillota</taxon>
        <taxon>Bacilli</taxon>
        <taxon>Bacillales</taxon>
        <taxon>Bacillaceae</taxon>
        <taxon>Lysinibacillus</taxon>
    </lineage>
</organism>
<evidence type="ECO:0000313" key="2">
    <source>
        <dbReference type="Proteomes" id="UP001178322"/>
    </source>
</evidence>
<dbReference type="EMBL" id="CP126101">
    <property type="protein sequence ID" value="WHY53917.1"/>
    <property type="molecule type" value="Genomic_DNA"/>
</dbReference>
<dbReference type="RefSeq" id="WP_283872449.1">
    <property type="nucleotide sequence ID" value="NZ_CP126101.1"/>
</dbReference>
<evidence type="ECO:0000313" key="1">
    <source>
        <dbReference type="EMBL" id="WHY53917.1"/>
    </source>
</evidence>
<sequence length="76" mass="8048">MTTITTGDGGIEIQAWNGIDIVSNFTRFQGGTVDFSGVSVTGLNISDGISFFQSSNNPKVLVVRKNGSDIGYLSMN</sequence>
<dbReference type="Proteomes" id="UP001178322">
    <property type="component" value="Chromosome"/>
</dbReference>
<reference evidence="1" key="1">
    <citation type="submission" date="2023-05" db="EMBL/GenBank/DDBJ databases">
        <title>Comparative genomics of Bacillaceae isolates and their secondary metabolite potential.</title>
        <authorList>
            <person name="Song L."/>
            <person name="Nielsen L.J."/>
            <person name="Mohite O."/>
            <person name="Xu X."/>
            <person name="Weber T."/>
            <person name="Kovacs A.T."/>
        </authorList>
    </citation>
    <scope>NUCLEOTIDE SEQUENCE</scope>
    <source>
        <strain evidence="1">LY1</strain>
    </source>
</reference>
<accession>A0AAX3X5A2</accession>